<evidence type="ECO:0000313" key="12">
    <source>
        <dbReference type="Proteomes" id="UP000187203"/>
    </source>
</evidence>
<keyword evidence="9" id="KW-0812">Transmembrane</keyword>
<feature type="transmembrane region" description="Helical" evidence="9">
    <location>
        <begin position="12"/>
        <end position="31"/>
    </location>
</feature>
<dbReference type="InterPro" id="IPR006620">
    <property type="entry name" value="Pro_4_hyd_alph"/>
</dbReference>
<comment type="cofactor">
    <cofactor evidence="1">
        <name>L-ascorbate</name>
        <dbReference type="ChEBI" id="CHEBI:38290"/>
    </cofactor>
</comment>
<protein>
    <submittedName>
        <fullName evidence="11">Oxoglutarate/iron-dependent dioxygenase</fullName>
    </submittedName>
</protein>
<keyword evidence="6" id="KW-0560">Oxidoreductase</keyword>
<dbReference type="PANTHER" id="PTHR10869:SF246">
    <property type="entry name" value="TRANSMEMBRANE PROLYL 4-HYDROXYLASE"/>
    <property type="match status" value="1"/>
</dbReference>
<dbReference type="GO" id="GO:0005789">
    <property type="term" value="C:endoplasmic reticulum membrane"/>
    <property type="evidence" value="ECO:0007669"/>
    <property type="project" value="UniProtKB-SubCell"/>
</dbReference>
<dbReference type="OrthoDB" id="420380at2759"/>
<organism evidence="11 12">
    <name type="scientific">Corchorus olitorius</name>
    <dbReference type="NCBI Taxonomy" id="93759"/>
    <lineage>
        <taxon>Eukaryota</taxon>
        <taxon>Viridiplantae</taxon>
        <taxon>Streptophyta</taxon>
        <taxon>Embryophyta</taxon>
        <taxon>Tracheophyta</taxon>
        <taxon>Spermatophyta</taxon>
        <taxon>Magnoliopsida</taxon>
        <taxon>eudicotyledons</taxon>
        <taxon>Gunneridae</taxon>
        <taxon>Pentapetalae</taxon>
        <taxon>rosids</taxon>
        <taxon>malvids</taxon>
        <taxon>Malvales</taxon>
        <taxon>Malvaceae</taxon>
        <taxon>Grewioideae</taxon>
        <taxon>Apeibeae</taxon>
        <taxon>Corchorus</taxon>
    </lineage>
</organism>
<dbReference type="STRING" id="93759.A0A1R3K437"/>
<dbReference type="AlphaFoldDB" id="A0A1R3K437"/>
<dbReference type="InterPro" id="IPR045054">
    <property type="entry name" value="P4HA-like"/>
</dbReference>
<keyword evidence="12" id="KW-1185">Reference proteome</keyword>
<evidence type="ECO:0000256" key="6">
    <source>
        <dbReference type="ARBA" id="ARBA00023002"/>
    </source>
</evidence>
<feature type="domain" description="Prolyl 4-hydroxylase alpha subunit" evidence="10">
    <location>
        <begin position="81"/>
        <end position="255"/>
    </location>
</feature>
<evidence type="ECO:0000256" key="9">
    <source>
        <dbReference type="SAM" id="Phobius"/>
    </source>
</evidence>
<sequence>MKAKSRGYKADLAFSGVFVFCCLFFIAGFFASKLFSQEEAYGSRQRRKVVETVDNDFTMSHGETGDGSISIIPFQVISWKPRAFYFPNFATAEQCQEIIKMAKPKLQPSQVLLPKGETEQPNEIRTSMGMFLNAYEDETGILDAIEEKIAKATKLPKIHYEAKIIAFNVLQYGVGQKYLSHYDAIDPERYGPQKSQRVATFLLYLSDVEQGGETVFPYENGLNMDENYDHTKCTGLKVKPRQGDGILHQLMEAVQ</sequence>
<dbReference type="Proteomes" id="UP000187203">
    <property type="component" value="Unassembled WGS sequence"/>
</dbReference>
<evidence type="ECO:0000256" key="8">
    <source>
        <dbReference type="ARBA" id="ARBA00049169"/>
    </source>
</evidence>
<comment type="caution">
    <text evidence="11">The sequence shown here is derived from an EMBL/GenBank/DDBJ whole genome shotgun (WGS) entry which is preliminary data.</text>
</comment>
<keyword evidence="3" id="KW-0479">Metal-binding</keyword>
<evidence type="ECO:0000256" key="2">
    <source>
        <dbReference type="ARBA" id="ARBA00004648"/>
    </source>
</evidence>
<reference evidence="12" key="1">
    <citation type="submission" date="2013-09" db="EMBL/GenBank/DDBJ databases">
        <title>Corchorus olitorius genome sequencing.</title>
        <authorList>
            <person name="Alam M."/>
            <person name="Haque M.S."/>
            <person name="Islam M.S."/>
            <person name="Emdad E.M."/>
            <person name="Islam M.M."/>
            <person name="Ahmed B."/>
            <person name="Halim A."/>
            <person name="Hossen Q.M.M."/>
            <person name="Hossain M.Z."/>
            <person name="Ahmed R."/>
            <person name="Khan M.M."/>
            <person name="Islam R."/>
            <person name="Rashid M.M."/>
            <person name="Khan S.A."/>
            <person name="Rahman M.S."/>
            <person name="Alam M."/>
            <person name="Yahiya A.S."/>
            <person name="Khan M.S."/>
            <person name="Azam M.S."/>
            <person name="Haque T."/>
            <person name="Lashkar M.Z.H."/>
            <person name="Akhand A.I."/>
            <person name="Morshed G."/>
            <person name="Roy S."/>
            <person name="Uddin K.S."/>
            <person name="Rabeya T."/>
            <person name="Hossain A.S."/>
            <person name="Chowdhury A."/>
            <person name="Snigdha A.R."/>
            <person name="Mortoza M.S."/>
            <person name="Matin S.A."/>
            <person name="Hoque S.M.E."/>
            <person name="Islam M.K."/>
            <person name="Roy D.K."/>
            <person name="Haider R."/>
            <person name="Moosa M.M."/>
            <person name="Elias S.M."/>
            <person name="Hasan A.M."/>
            <person name="Jahan S."/>
            <person name="Shafiuddin M."/>
            <person name="Mahmood N."/>
            <person name="Shommy N.S."/>
        </authorList>
    </citation>
    <scope>NUCLEOTIDE SEQUENCE [LARGE SCALE GENOMIC DNA]</scope>
    <source>
        <strain evidence="12">cv. O-4</strain>
    </source>
</reference>
<proteinExistence type="predicted"/>
<dbReference type="Pfam" id="PF13640">
    <property type="entry name" value="2OG-FeII_Oxy_3"/>
    <property type="match status" value="1"/>
</dbReference>
<dbReference type="GO" id="GO:0004656">
    <property type="term" value="F:procollagen-proline 4-dioxygenase activity"/>
    <property type="evidence" value="ECO:0007669"/>
    <property type="project" value="UniProtKB-EC"/>
</dbReference>
<comment type="subcellular location">
    <subcellularLocation>
        <location evidence="2">Endoplasmic reticulum membrane</location>
        <topology evidence="2">Single-pass type II membrane protein</topology>
    </subcellularLocation>
</comment>
<evidence type="ECO:0000259" key="10">
    <source>
        <dbReference type="SMART" id="SM00702"/>
    </source>
</evidence>
<comment type="catalytic activity">
    <reaction evidence="8">
        <text>L-prolyl-[collagen] + 2-oxoglutarate + O2 = trans-4-hydroxy-L-prolyl-[collagen] + succinate + CO2</text>
        <dbReference type="Rhea" id="RHEA:18945"/>
        <dbReference type="Rhea" id="RHEA-COMP:11676"/>
        <dbReference type="Rhea" id="RHEA-COMP:11680"/>
        <dbReference type="ChEBI" id="CHEBI:15379"/>
        <dbReference type="ChEBI" id="CHEBI:16526"/>
        <dbReference type="ChEBI" id="CHEBI:16810"/>
        <dbReference type="ChEBI" id="CHEBI:30031"/>
        <dbReference type="ChEBI" id="CHEBI:50342"/>
        <dbReference type="ChEBI" id="CHEBI:61965"/>
        <dbReference type="EC" id="1.14.11.2"/>
    </reaction>
</comment>
<gene>
    <name evidence="11" type="ORF">COLO4_11534</name>
</gene>
<evidence type="ECO:0000256" key="3">
    <source>
        <dbReference type="ARBA" id="ARBA00022723"/>
    </source>
</evidence>
<evidence type="ECO:0000256" key="7">
    <source>
        <dbReference type="ARBA" id="ARBA00023004"/>
    </source>
</evidence>
<dbReference type="PANTHER" id="PTHR10869">
    <property type="entry name" value="PROLYL 4-HYDROXYLASE ALPHA SUBUNIT"/>
    <property type="match status" value="1"/>
</dbReference>
<dbReference type="Gene3D" id="2.60.120.620">
    <property type="entry name" value="q2cbj1_9rhob like domain"/>
    <property type="match status" value="1"/>
</dbReference>
<accession>A0A1R3K437</accession>
<keyword evidence="9" id="KW-1133">Transmembrane helix</keyword>
<keyword evidence="7" id="KW-0408">Iron</keyword>
<name>A0A1R3K437_9ROSI</name>
<evidence type="ECO:0000256" key="1">
    <source>
        <dbReference type="ARBA" id="ARBA00001961"/>
    </source>
</evidence>
<keyword evidence="9" id="KW-0472">Membrane</keyword>
<dbReference type="GO" id="GO:0031418">
    <property type="term" value="F:L-ascorbic acid binding"/>
    <property type="evidence" value="ECO:0007669"/>
    <property type="project" value="InterPro"/>
</dbReference>
<dbReference type="InterPro" id="IPR044862">
    <property type="entry name" value="Pro_4_hyd_alph_FE2OG_OXY"/>
</dbReference>
<dbReference type="GO" id="GO:0005506">
    <property type="term" value="F:iron ion binding"/>
    <property type="evidence" value="ECO:0007669"/>
    <property type="project" value="InterPro"/>
</dbReference>
<keyword evidence="5" id="KW-0735">Signal-anchor</keyword>
<dbReference type="SMART" id="SM00702">
    <property type="entry name" value="P4Hc"/>
    <property type="match status" value="1"/>
</dbReference>
<dbReference type="EMBL" id="AWUE01014712">
    <property type="protein sequence ID" value="OMP01836.1"/>
    <property type="molecule type" value="Genomic_DNA"/>
</dbReference>
<evidence type="ECO:0000313" key="11">
    <source>
        <dbReference type="EMBL" id="OMP01836.1"/>
    </source>
</evidence>
<keyword evidence="4 11" id="KW-0223">Dioxygenase</keyword>
<evidence type="ECO:0000256" key="5">
    <source>
        <dbReference type="ARBA" id="ARBA00022968"/>
    </source>
</evidence>
<evidence type="ECO:0000256" key="4">
    <source>
        <dbReference type="ARBA" id="ARBA00022964"/>
    </source>
</evidence>